<sequence>MWARVCCACSPTKPALAPAGQLPPLMNGRKRRPSAPSGTDMAHSTTAAASANCSARAAQATLAMEDGLFSRYSRRAGSPKLTMAPTSGLGSRVGATTALTHQVPSTATAWPWRSAPTARSEANRSIAPIATGMPGGRPKAAAAAADTRPTTLPAATIGAGARAPRSARPAASNASDDQPPSRSASRPAVLASLASVAISPVRRKVR</sequence>
<evidence type="ECO:0000313" key="3">
    <source>
        <dbReference type="Proteomes" id="UP000507979"/>
    </source>
</evidence>
<proteinExistence type="predicted"/>
<keyword evidence="3" id="KW-1185">Reference proteome</keyword>
<organism evidence="2 3">
    <name type="scientific">Achromobacter insuavis</name>
    <dbReference type="NCBI Taxonomy" id="1287735"/>
    <lineage>
        <taxon>Bacteria</taxon>
        <taxon>Pseudomonadati</taxon>
        <taxon>Pseudomonadota</taxon>
        <taxon>Betaproteobacteria</taxon>
        <taxon>Burkholderiales</taxon>
        <taxon>Alcaligenaceae</taxon>
        <taxon>Achromobacter</taxon>
    </lineage>
</organism>
<dbReference type="Proteomes" id="UP000507979">
    <property type="component" value="Unassembled WGS sequence"/>
</dbReference>
<dbReference type="AlphaFoldDB" id="A0A6J5BHX8"/>
<accession>A0A6J5BHX8</accession>
<reference evidence="2 3" key="1">
    <citation type="submission" date="2020-04" db="EMBL/GenBank/DDBJ databases">
        <authorList>
            <person name="De Canck E."/>
        </authorList>
    </citation>
    <scope>NUCLEOTIDE SEQUENCE [LARGE SCALE GENOMIC DNA]</scope>
    <source>
        <strain evidence="2 3">LMG 26845</strain>
    </source>
</reference>
<feature type="region of interest" description="Disordered" evidence="1">
    <location>
        <begin position="110"/>
        <end position="189"/>
    </location>
</feature>
<feature type="region of interest" description="Disordered" evidence="1">
    <location>
        <begin position="18"/>
        <end position="46"/>
    </location>
</feature>
<evidence type="ECO:0000256" key="1">
    <source>
        <dbReference type="SAM" id="MobiDB-lite"/>
    </source>
</evidence>
<evidence type="ECO:0000313" key="2">
    <source>
        <dbReference type="EMBL" id="CAB3707017.1"/>
    </source>
</evidence>
<feature type="compositionally biased region" description="Low complexity" evidence="1">
    <location>
        <begin position="138"/>
        <end position="189"/>
    </location>
</feature>
<protein>
    <submittedName>
        <fullName evidence="2">Uncharacterized protein</fullName>
    </submittedName>
</protein>
<dbReference type="EMBL" id="CADIJR010000095">
    <property type="protein sequence ID" value="CAB3707017.1"/>
    <property type="molecule type" value="Genomic_DNA"/>
</dbReference>
<gene>
    <name evidence="2" type="ORF">LMG26845_05553</name>
</gene>
<name>A0A6J5BHX8_9BURK</name>